<dbReference type="InterPro" id="IPR003107">
    <property type="entry name" value="HAT"/>
</dbReference>
<evidence type="ECO:0000256" key="7">
    <source>
        <dbReference type="ARBA" id="ARBA00023242"/>
    </source>
</evidence>
<dbReference type="SMART" id="SM00386">
    <property type="entry name" value="HAT"/>
    <property type="match status" value="8"/>
</dbReference>
<dbReference type="EMBL" id="SBIQ01000028">
    <property type="protein sequence ID" value="KAF7684129.1"/>
    <property type="molecule type" value="Genomic_DNA"/>
</dbReference>
<keyword evidence="6" id="KW-0508">mRNA splicing</keyword>
<evidence type="ECO:0000256" key="3">
    <source>
        <dbReference type="ARBA" id="ARBA00022664"/>
    </source>
</evidence>
<evidence type="ECO:0000256" key="5">
    <source>
        <dbReference type="ARBA" id="ARBA00022737"/>
    </source>
</evidence>
<dbReference type="InterPro" id="IPR055433">
    <property type="entry name" value="HAT_Syf1-like_N"/>
</dbReference>
<comment type="subcellular location">
    <subcellularLocation>
        <location evidence="1">Nucleus</location>
    </subcellularLocation>
</comment>
<reference evidence="9 10" key="1">
    <citation type="submission" date="2019-01" db="EMBL/GenBank/DDBJ databases">
        <title>Genomes sequencing and comparative genomics of infectious freshwater microsporidia, Cucumispora dikerogammari and Thelohania contejeani.</title>
        <authorList>
            <person name="Cormier A."/>
            <person name="Giraud I."/>
            <person name="Wattier R."/>
            <person name="Teixeira M."/>
            <person name="Grandjean F."/>
            <person name="Rigaud T."/>
            <person name="Cordaux R."/>
        </authorList>
    </citation>
    <scope>NUCLEOTIDE SEQUENCE [LARGE SCALE GENOMIC DNA]</scope>
    <source>
        <strain evidence="9">T1</strain>
        <tissue evidence="9">Spores</tissue>
    </source>
</reference>
<evidence type="ECO:0000256" key="2">
    <source>
        <dbReference type="ARBA" id="ARBA00008644"/>
    </source>
</evidence>
<dbReference type="PANTHER" id="PTHR11246">
    <property type="entry name" value="PRE-MRNA SPLICING FACTOR"/>
    <property type="match status" value="1"/>
</dbReference>
<proteinExistence type="inferred from homology"/>
<protein>
    <submittedName>
        <fullName evidence="9">Pre-mRNA-splicing factor clf1</fullName>
    </submittedName>
</protein>
<dbReference type="Proteomes" id="UP001516464">
    <property type="component" value="Unassembled WGS sequence"/>
</dbReference>
<dbReference type="Gene3D" id="1.25.40.10">
    <property type="entry name" value="Tetratricopeptide repeat domain"/>
    <property type="match status" value="2"/>
</dbReference>
<comment type="similarity">
    <text evidence="2">Belongs to the crooked-neck family.</text>
</comment>
<keyword evidence="5" id="KW-0677">Repeat</keyword>
<evidence type="ECO:0000313" key="10">
    <source>
        <dbReference type="Proteomes" id="UP001516464"/>
    </source>
</evidence>
<sequence>MQENNSKKITADQLVQEAIKSQIRPMKKREINKSIIKELLVDERNKYESYLRKNKEDINSYIRYANFEELSGNIENARSVFERGIDHNYRESRLWIKYIEMEIRNKNINHCRNLYERVTYLLPKFDTFWINYIKLEKKDNSNVERIYEKWMKNGNSLAYNYYIRFNIERKNFDKCRILYDELLNKYKKIDDLISYCRFEEKYGIRETKNDKIESLYNMAVSDVNSNDSFSCHLPKYEITPTFVKEYFDFLIRRKHYELAEQILNMGIQKFKMNKKIVICKRIYDKIKPKNKYKNPKNIYDFYAWAEIINLNPGEDIYAYVFELIGDGMSIEDSEIYKNYVIFNVGYAMELECKKDYTRAEEKYKNILYNLEIKIQKSEKFKIGLPWIEYSKFLIRRMRLKDARLNYGRSIAISPLSEIYKNYIEMEYSLKEYDRCRKIYSKYINIGSEESWIEYAMFEKNLNEYERSKNVFELALLKIENTSKLLREYIELEKEMGNIENVIALYEKFVKVDEDGWFEYIKYINEKKGDTLEEIINRCKKHFEYTNFEKYKSIFKLYENDKSNEKAHNKLIEMAHKWKNRN</sequence>
<evidence type="ECO:0000259" key="8">
    <source>
        <dbReference type="Pfam" id="PF23233"/>
    </source>
</evidence>
<dbReference type="PANTHER" id="PTHR11246:SF3">
    <property type="entry name" value="CROOKED NECK-LIKE PROTEIN 1"/>
    <property type="match status" value="1"/>
</dbReference>
<dbReference type="SUPFAM" id="SSF48452">
    <property type="entry name" value="TPR-like"/>
    <property type="match status" value="1"/>
</dbReference>
<keyword evidence="10" id="KW-1185">Reference proteome</keyword>
<keyword evidence="4" id="KW-0747">Spliceosome</keyword>
<evidence type="ECO:0000256" key="1">
    <source>
        <dbReference type="ARBA" id="ARBA00004123"/>
    </source>
</evidence>
<accession>A0ABQ7I133</accession>
<dbReference type="InterPro" id="IPR045075">
    <property type="entry name" value="Syf1-like"/>
</dbReference>
<evidence type="ECO:0000256" key="4">
    <source>
        <dbReference type="ARBA" id="ARBA00022728"/>
    </source>
</evidence>
<dbReference type="InterPro" id="IPR011990">
    <property type="entry name" value="TPR-like_helical_dom_sf"/>
</dbReference>
<keyword evidence="7" id="KW-0539">Nucleus</keyword>
<evidence type="ECO:0000313" key="9">
    <source>
        <dbReference type="EMBL" id="KAF7684129.1"/>
    </source>
</evidence>
<comment type="caution">
    <text evidence="9">The sequence shown here is derived from an EMBL/GenBank/DDBJ whole genome shotgun (WGS) entry which is preliminary data.</text>
</comment>
<organism evidence="9 10">
    <name type="scientific">Astathelohania contejeani</name>
    <dbReference type="NCBI Taxonomy" id="164912"/>
    <lineage>
        <taxon>Eukaryota</taxon>
        <taxon>Fungi</taxon>
        <taxon>Fungi incertae sedis</taxon>
        <taxon>Microsporidia</taxon>
        <taxon>Astathelohaniidae</taxon>
        <taxon>Astathelohania</taxon>
    </lineage>
</organism>
<keyword evidence="3" id="KW-0507">mRNA processing</keyword>
<evidence type="ECO:0000256" key="6">
    <source>
        <dbReference type="ARBA" id="ARBA00023187"/>
    </source>
</evidence>
<dbReference type="Pfam" id="PF23233">
    <property type="entry name" value="HAT_Syf1_CNRKL1_N"/>
    <property type="match status" value="1"/>
</dbReference>
<gene>
    <name evidence="9" type="primary">clf1</name>
    <name evidence="9" type="ORF">TCON_0689</name>
</gene>
<feature type="domain" description="Pre-mRNA-splicing factor Syf1-like N-terminal HAT-repeats" evidence="8">
    <location>
        <begin position="45"/>
        <end position="152"/>
    </location>
</feature>
<name>A0ABQ7I133_9MICR</name>